<reference evidence="4" key="1">
    <citation type="journal article" date="2012" name="Science">
        <title>The Paleozoic origin of enzymatic lignin decomposition reconstructed from 31 fungal genomes.</title>
        <authorList>
            <person name="Floudas D."/>
            <person name="Binder M."/>
            <person name="Riley R."/>
            <person name="Barry K."/>
            <person name="Blanchette R.A."/>
            <person name="Henrissat B."/>
            <person name="Martinez A.T."/>
            <person name="Otillar R."/>
            <person name="Spatafora J.W."/>
            <person name="Yadav J.S."/>
            <person name="Aerts A."/>
            <person name="Benoit I."/>
            <person name="Boyd A."/>
            <person name="Carlson A."/>
            <person name="Copeland A."/>
            <person name="Coutinho P.M."/>
            <person name="de Vries R.P."/>
            <person name="Ferreira P."/>
            <person name="Findley K."/>
            <person name="Foster B."/>
            <person name="Gaskell J."/>
            <person name="Glotzer D."/>
            <person name="Gorecki P."/>
            <person name="Heitman J."/>
            <person name="Hesse C."/>
            <person name="Hori C."/>
            <person name="Igarashi K."/>
            <person name="Jurgens J.A."/>
            <person name="Kallen N."/>
            <person name="Kersten P."/>
            <person name="Kohler A."/>
            <person name="Kuees U."/>
            <person name="Kumar T.K.A."/>
            <person name="Kuo A."/>
            <person name="LaButti K."/>
            <person name="Larrondo L.F."/>
            <person name="Lindquist E."/>
            <person name="Ling A."/>
            <person name="Lombard V."/>
            <person name="Lucas S."/>
            <person name="Lundell T."/>
            <person name="Martin R."/>
            <person name="McLaughlin D.J."/>
            <person name="Morgenstern I."/>
            <person name="Morin E."/>
            <person name="Murat C."/>
            <person name="Nagy L.G."/>
            <person name="Nolan M."/>
            <person name="Ohm R.A."/>
            <person name="Patyshakuliyeva A."/>
            <person name="Rokas A."/>
            <person name="Ruiz-Duenas F.J."/>
            <person name="Sabat G."/>
            <person name="Salamov A."/>
            <person name="Samejima M."/>
            <person name="Schmutz J."/>
            <person name="Slot J.C."/>
            <person name="St John F."/>
            <person name="Stenlid J."/>
            <person name="Sun H."/>
            <person name="Sun S."/>
            <person name="Syed K."/>
            <person name="Tsang A."/>
            <person name="Wiebenga A."/>
            <person name="Young D."/>
            <person name="Pisabarro A."/>
            <person name="Eastwood D.C."/>
            <person name="Martin F."/>
            <person name="Cullen D."/>
            <person name="Grigoriev I.V."/>
            <person name="Hibbett D.S."/>
        </authorList>
    </citation>
    <scope>NUCLEOTIDE SEQUENCE [LARGE SCALE GENOMIC DNA]</scope>
    <source>
        <strain evidence="4">RWD-64-598 SS2</strain>
    </source>
</reference>
<keyword evidence="1" id="KW-1133">Transmembrane helix</keyword>
<dbReference type="KEGG" id="cput:CONPUDRAFT_158037"/>
<keyword evidence="1" id="KW-0472">Membrane</keyword>
<feature type="transmembrane region" description="Helical" evidence="1">
    <location>
        <begin position="69"/>
        <end position="89"/>
    </location>
</feature>
<keyword evidence="1" id="KW-0812">Transmembrane</keyword>
<feature type="transmembrane region" description="Helical" evidence="1">
    <location>
        <begin position="30"/>
        <end position="49"/>
    </location>
</feature>
<sequence length="118" mass="13572">MLDSQDAMFDSAATVVTYSYDAVVEDKRDSLIFLYAAVMGYTILLWDHAITLGDEVEIVWRQRQTMMSYLFLFNRYVIPLRFMITLYGMSPFCVESYFSPGFTDAQSVVSPTCELRPS</sequence>
<dbReference type="InterPro" id="IPR045340">
    <property type="entry name" value="DUF6533"/>
</dbReference>
<accession>A0A5M3ME43</accession>
<dbReference type="Pfam" id="PF20151">
    <property type="entry name" value="DUF6533"/>
    <property type="match status" value="1"/>
</dbReference>
<dbReference type="RefSeq" id="XP_007773204.1">
    <property type="nucleotide sequence ID" value="XM_007775014.1"/>
</dbReference>
<proteinExistence type="predicted"/>
<dbReference type="GeneID" id="19203859"/>
<comment type="caution">
    <text evidence="3">The sequence shown here is derived from an EMBL/GenBank/DDBJ whole genome shotgun (WGS) entry which is preliminary data.</text>
</comment>
<feature type="domain" description="DUF6533" evidence="2">
    <location>
        <begin position="35"/>
        <end position="80"/>
    </location>
</feature>
<dbReference type="Proteomes" id="UP000053558">
    <property type="component" value="Unassembled WGS sequence"/>
</dbReference>
<evidence type="ECO:0000259" key="2">
    <source>
        <dbReference type="Pfam" id="PF20151"/>
    </source>
</evidence>
<evidence type="ECO:0000313" key="4">
    <source>
        <dbReference type="Proteomes" id="UP000053558"/>
    </source>
</evidence>
<keyword evidence="4" id="KW-1185">Reference proteome</keyword>
<evidence type="ECO:0000313" key="3">
    <source>
        <dbReference type="EMBL" id="EIW76885.1"/>
    </source>
</evidence>
<dbReference type="OrthoDB" id="3354157at2759"/>
<dbReference type="AlphaFoldDB" id="A0A5M3ME43"/>
<evidence type="ECO:0000256" key="1">
    <source>
        <dbReference type="SAM" id="Phobius"/>
    </source>
</evidence>
<gene>
    <name evidence="3" type="ORF">CONPUDRAFT_158037</name>
</gene>
<protein>
    <recommendedName>
        <fullName evidence="2">DUF6533 domain-containing protein</fullName>
    </recommendedName>
</protein>
<dbReference type="EMBL" id="JH711585">
    <property type="protein sequence ID" value="EIW76885.1"/>
    <property type="molecule type" value="Genomic_DNA"/>
</dbReference>
<name>A0A5M3ME43_CONPW</name>
<organism evidence="3 4">
    <name type="scientific">Coniophora puteana (strain RWD-64-598)</name>
    <name type="common">Brown rot fungus</name>
    <dbReference type="NCBI Taxonomy" id="741705"/>
    <lineage>
        <taxon>Eukaryota</taxon>
        <taxon>Fungi</taxon>
        <taxon>Dikarya</taxon>
        <taxon>Basidiomycota</taxon>
        <taxon>Agaricomycotina</taxon>
        <taxon>Agaricomycetes</taxon>
        <taxon>Agaricomycetidae</taxon>
        <taxon>Boletales</taxon>
        <taxon>Coniophorineae</taxon>
        <taxon>Coniophoraceae</taxon>
        <taxon>Coniophora</taxon>
    </lineage>
</organism>